<feature type="compositionally biased region" description="Low complexity" evidence="1">
    <location>
        <begin position="169"/>
        <end position="194"/>
    </location>
</feature>
<dbReference type="OrthoDB" id="6741584at2759"/>
<feature type="compositionally biased region" description="Acidic residues" evidence="1">
    <location>
        <begin position="204"/>
        <end position="218"/>
    </location>
</feature>
<feature type="region of interest" description="Disordered" evidence="1">
    <location>
        <begin position="163"/>
        <end position="218"/>
    </location>
</feature>
<gene>
    <name evidence="2" type="ORF">ILUMI_10505</name>
</gene>
<feature type="region of interest" description="Disordered" evidence="1">
    <location>
        <begin position="1"/>
        <end position="65"/>
    </location>
</feature>
<evidence type="ECO:0000313" key="3">
    <source>
        <dbReference type="Proteomes" id="UP000801492"/>
    </source>
</evidence>
<dbReference type="Proteomes" id="UP000801492">
    <property type="component" value="Unassembled WGS sequence"/>
</dbReference>
<proteinExistence type="predicted"/>
<dbReference type="EMBL" id="VTPC01005735">
    <property type="protein sequence ID" value="KAF2895670.1"/>
    <property type="molecule type" value="Genomic_DNA"/>
</dbReference>
<reference evidence="2" key="1">
    <citation type="submission" date="2019-08" db="EMBL/GenBank/DDBJ databases">
        <title>The genome of the North American firefly Photinus pyralis.</title>
        <authorList>
            <consortium name="Photinus pyralis genome working group"/>
            <person name="Fallon T.R."/>
            <person name="Sander Lower S.E."/>
            <person name="Weng J.-K."/>
        </authorList>
    </citation>
    <scope>NUCLEOTIDE SEQUENCE</scope>
    <source>
        <strain evidence="2">TRF0915ILg1</strain>
        <tissue evidence="2">Whole body</tissue>
    </source>
</reference>
<comment type="caution">
    <text evidence="2">The sequence shown here is derived from an EMBL/GenBank/DDBJ whole genome shotgun (WGS) entry which is preliminary data.</text>
</comment>
<dbReference type="AlphaFoldDB" id="A0A8K0CXT3"/>
<sequence length="218" mass="24103">MNKTKWSMDILNKSQKNLTTTTTTSNMRNNKNFHSSLDSLANSSVPSESLSDDSHESDSSGVDTKSKNSFAVKCEVYAQNSCGSLRSWTKSESGKDAYSEFSYETIASDCSTSDYSRINGEKRLETALARMETIHEEENLNAEPKISVKEILARFENLRDKKNKENKDSSNAIINSSFNGCVNSNSNSNSINGGAVDTNGNHDDNDDDDDDDDDDDEE</sequence>
<keyword evidence="3" id="KW-1185">Reference proteome</keyword>
<feature type="compositionally biased region" description="Polar residues" evidence="1">
    <location>
        <begin position="25"/>
        <end position="42"/>
    </location>
</feature>
<organism evidence="2 3">
    <name type="scientific">Ignelater luminosus</name>
    <name type="common">Cucubano</name>
    <name type="synonym">Pyrophorus luminosus</name>
    <dbReference type="NCBI Taxonomy" id="2038154"/>
    <lineage>
        <taxon>Eukaryota</taxon>
        <taxon>Metazoa</taxon>
        <taxon>Ecdysozoa</taxon>
        <taxon>Arthropoda</taxon>
        <taxon>Hexapoda</taxon>
        <taxon>Insecta</taxon>
        <taxon>Pterygota</taxon>
        <taxon>Neoptera</taxon>
        <taxon>Endopterygota</taxon>
        <taxon>Coleoptera</taxon>
        <taxon>Polyphaga</taxon>
        <taxon>Elateriformia</taxon>
        <taxon>Elateroidea</taxon>
        <taxon>Elateridae</taxon>
        <taxon>Agrypninae</taxon>
        <taxon>Pyrophorini</taxon>
        <taxon>Ignelater</taxon>
    </lineage>
</organism>
<evidence type="ECO:0000313" key="2">
    <source>
        <dbReference type="EMBL" id="KAF2895670.1"/>
    </source>
</evidence>
<evidence type="ECO:0000256" key="1">
    <source>
        <dbReference type="SAM" id="MobiDB-lite"/>
    </source>
</evidence>
<feature type="non-terminal residue" evidence="2">
    <location>
        <position position="218"/>
    </location>
</feature>
<protein>
    <submittedName>
        <fullName evidence="2">Uncharacterized protein</fullName>
    </submittedName>
</protein>
<name>A0A8K0CXT3_IGNLU</name>
<accession>A0A8K0CXT3</accession>